<sequence length="266" mass="27269">MPEPSLTATRLAGSADSPALLVVGPSLGTSVEALWSATAAMLADAVEVVGWDLPGHGRSAPTDRPFTIADLAARVRELAAGEARGRAAHHAGVSLGGAVALQLALEPGPFTAVACLASAAKIGEEQAWHERADLVRRAGTPVMVTGSAQRWFAPGFLEREPAVADRLLHALRVADAASYARACDALASHDLRDRLPEVRVPLLLGPGELDPVIAPAAARAEAAAAPGAQLHVFAGCAHLPPAEDPAAVAAVLRARLETPTPRGGTR</sequence>
<organism evidence="2 3">
    <name type="scientific">Nocardioides nanhaiensis</name>
    <dbReference type="NCBI Taxonomy" id="1476871"/>
    <lineage>
        <taxon>Bacteria</taxon>
        <taxon>Bacillati</taxon>
        <taxon>Actinomycetota</taxon>
        <taxon>Actinomycetes</taxon>
        <taxon>Propionibacteriales</taxon>
        <taxon>Nocardioidaceae</taxon>
        <taxon>Nocardioides</taxon>
    </lineage>
</organism>
<dbReference type="InterPro" id="IPR029058">
    <property type="entry name" value="AB_hydrolase_fold"/>
</dbReference>
<accession>A0ABP8W9Y2</accession>
<dbReference type="PANTHER" id="PTHR43798:SF33">
    <property type="entry name" value="HYDROLASE, PUTATIVE (AFU_ORTHOLOGUE AFUA_2G14860)-RELATED"/>
    <property type="match status" value="1"/>
</dbReference>
<dbReference type="PANTHER" id="PTHR43798">
    <property type="entry name" value="MONOACYLGLYCEROL LIPASE"/>
    <property type="match status" value="1"/>
</dbReference>
<dbReference type="SUPFAM" id="SSF53474">
    <property type="entry name" value="alpha/beta-Hydrolases"/>
    <property type="match status" value="1"/>
</dbReference>
<dbReference type="Proteomes" id="UP001500621">
    <property type="component" value="Unassembled WGS sequence"/>
</dbReference>
<name>A0ABP8W9Y2_9ACTN</name>
<dbReference type="Gene3D" id="3.40.50.1820">
    <property type="entry name" value="alpha/beta hydrolase"/>
    <property type="match status" value="1"/>
</dbReference>
<evidence type="ECO:0000313" key="3">
    <source>
        <dbReference type="Proteomes" id="UP001500621"/>
    </source>
</evidence>
<reference evidence="3" key="1">
    <citation type="journal article" date="2019" name="Int. J. Syst. Evol. Microbiol.">
        <title>The Global Catalogue of Microorganisms (GCM) 10K type strain sequencing project: providing services to taxonomists for standard genome sequencing and annotation.</title>
        <authorList>
            <consortium name="The Broad Institute Genomics Platform"/>
            <consortium name="The Broad Institute Genome Sequencing Center for Infectious Disease"/>
            <person name="Wu L."/>
            <person name="Ma J."/>
        </authorList>
    </citation>
    <scope>NUCLEOTIDE SEQUENCE [LARGE SCALE GENOMIC DNA]</scope>
    <source>
        <strain evidence="3">JCM 18127</strain>
    </source>
</reference>
<evidence type="ECO:0000313" key="2">
    <source>
        <dbReference type="EMBL" id="GAA4683209.1"/>
    </source>
</evidence>
<dbReference type="InterPro" id="IPR000073">
    <property type="entry name" value="AB_hydrolase_1"/>
</dbReference>
<feature type="domain" description="AB hydrolase-1" evidence="1">
    <location>
        <begin position="33"/>
        <end position="251"/>
    </location>
</feature>
<dbReference type="EMBL" id="BAABIM010000002">
    <property type="protein sequence ID" value="GAA4683209.1"/>
    <property type="molecule type" value="Genomic_DNA"/>
</dbReference>
<comment type="caution">
    <text evidence="2">The sequence shown here is derived from an EMBL/GenBank/DDBJ whole genome shotgun (WGS) entry which is preliminary data.</text>
</comment>
<proteinExistence type="predicted"/>
<dbReference type="Pfam" id="PF12697">
    <property type="entry name" value="Abhydrolase_6"/>
    <property type="match status" value="1"/>
</dbReference>
<keyword evidence="3" id="KW-1185">Reference proteome</keyword>
<protein>
    <recommendedName>
        <fullName evidence="1">AB hydrolase-1 domain-containing protein</fullName>
    </recommendedName>
</protein>
<gene>
    <name evidence="2" type="ORF">GCM10023226_20450</name>
</gene>
<evidence type="ECO:0000259" key="1">
    <source>
        <dbReference type="Pfam" id="PF12697"/>
    </source>
</evidence>
<dbReference type="RefSeq" id="WP_345265389.1">
    <property type="nucleotide sequence ID" value="NZ_BAABIM010000002.1"/>
</dbReference>
<dbReference type="InterPro" id="IPR050266">
    <property type="entry name" value="AB_hydrolase_sf"/>
</dbReference>